<evidence type="ECO:0000259" key="21">
    <source>
        <dbReference type="PROSITE" id="PS50957"/>
    </source>
</evidence>
<keyword evidence="7" id="KW-0677">Repeat</keyword>
<feature type="active site" evidence="18 19">
    <location>
        <position position="134"/>
    </location>
</feature>
<evidence type="ECO:0000256" key="14">
    <source>
        <dbReference type="ARBA" id="ARBA00060106"/>
    </source>
</evidence>
<name>A0A9Q1CH94_HOLLE</name>
<dbReference type="SMART" id="SM01246">
    <property type="entry name" value="Josephin"/>
    <property type="match status" value="1"/>
</dbReference>
<evidence type="ECO:0000256" key="6">
    <source>
        <dbReference type="ARBA" id="ARBA00022670"/>
    </source>
</evidence>
<dbReference type="EC" id="3.4.19.12" evidence="4"/>
<evidence type="ECO:0000313" key="23">
    <source>
        <dbReference type="Proteomes" id="UP001152320"/>
    </source>
</evidence>
<evidence type="ECO:0000256" key="4">
    <source>
        <dbReference type="ARBA" id="ARBA00012759"/>
    </source>
</evidence>
<feature type="compositionally biased region" description="Basic and acidic residues" evidence="20">
    <location>
        <begin position="260"/>
        <end position="284"/>
    </location>
</feature>
<evidence type="ECO:0000256" key="7">
    <source>
        <dbReference type="ARBA" id="ARBA00022737"/>
    </source>
</evidence>
<feature type="compositionally biased region" description="Polar residues" evidence="20">
    <location>
        <begin position="198"/>
        <end position="226"/>
    </location>
</feature>
<evidence type="ECO:0000256" key="10">
    <source>
        <dbReference type="ARBA" id="ARBA00022807"/>
    </source>
</evidence>
<dbReference type="GO" id="GO:0006508">
    <property type="term" value="P:proteolysis"/>
    <property type="evidence" value="ECO:0007669"/>
    <property type="project" value="UniProtKB-KW"/>
</dbReference>
<evidence type="ECO:0000256" key="8">
    <source>
        <dbReference type="ARBA" id="ARBA00022786"/>
    </source>
</evidence>
<dbReference type="Proteomes" id="UP001152320">
    <property type="component" value="Chromosome 3"/>
</dbReference>
<evidence type="ECO:0000256" key="2">
    <source>
        <dbReference type="ARBA" id="ARBA00004123"/>
    </source>
</evidence>
<dbReference type="InterPro" id="IPR006155">
    <property type="entry name" value="Josephin"/>
</dbReference>
<keyword evidence="9 19" id="KW-0378">Hydrolase</keyword>
<evidence type="ECO:0000256" key="15">
    <source>
        <dbReference type="ARBA" id="ARBA00063584"/>
    </source>
</evidence>
<keyword evidence="23" id="KW-1185">Reference proteome</keyword>
<evidence type="ECO:0000256" key="17">
    <source>
        <dbReference type="ARBA" id="ARBA00082365"/>
    </source>
</evidence>
<evidence type="ECO:0000256" key="5">
    <source>
        <dbReference type="ARBA" id="ARBA00022490"/>
    </source>
</evidence>
<evidence type="ECO:0000256" key="11">
    <source>
        <dbReference type="ARBA" id="ARBA00023015"/>
    </source>
</evidence>
<proteinExistence type="predicted"/>
<evidence type="ECO:0000256" key="13">
    <source>
        <dbReference type="ARBA" id="ARBA00023242"/>
    </source>
</evidence>
<comment type="catalytic activity">
    <reaction evidence="1">
        <text>Thiol-dependent hydrolysis of ester, thioester, amide, peptide and isopeptide bonds formed by the C-terminal Gly of ubiquitin (a 76-residue protein attached to proteins as an intracellular targeting signal).</text>
        <dbReference type="EC" id="3.4.19.12"/>
    </reaction>
</comment>
<dbReference type="GO" id="GO:0005737">
    <property type="term" value="C:cytoplasm"/>
    <property type="evidence" value="ECO:0007669"/>
    <property type="project" value="UniProtKB-SubCell"/>
</dbReference>
<dbReference type="PROSITE" id="PS50957">
    <property type="entry name" value="JOSEPHIN"/>
    <property type="match status" value="1"/>
</dbReference>
<keyword evidence="13" id="KW-0539">Nucleus</keyword>
<protein>
    <recommendedName>
        <fullName evidence="16">Ataxin-3 homolog</fullName>
        <ecNumber evidence="4">3.4.19.12</ecNumber>
    </recommendedName>
    <alternativeName>
        <fullName evidence="17">Machado-Joseph disease-like protein</fullName>
    </alternativeName>
</protein>
<dbReference type="OrthoDB" id="10063692at2759"/>
<dbReference type="EMBL" id="JAIZAY010000003">
    <property type="protein sequence ID" value="KAJ8045302.1"/>
    <property type="molecule type" value="Genomic_DNA"/>
</dbReference>
<evidence type="ECO:0000256" key="3">
    <source>
        <dbReference type="ARBA" id="ARBA00004496"/>
    </source>
</evidence>
<feature type="active site" description="Nucleophile" evidence="18">
    <location>
        <position position="14"/>
    </location>
</feature>
<dbReference type="PRINTS" id="PR01233">
    <property type="entry name" value="JOSEPHIN"/>
</dbReference>
<evidence type="ECO:0000256" key="16">
    <source>
        <dbReference type="ARBA" id="ARBA00069055"/>
    </source>
</evidence>
<evidence type="ECO:0000256" key="9">
    <source>
        <dbReference type="ARBA" id="ARBA00022801"/>
    </source>
</evidence>
<dbReference type="PROSITE" id="PS50330">
    <property type="entry name" value="UIM"/>
    <property type="match status" value="1"/>
</dbReference>
<evidence type="ECO:0000256" key="18">
    <source>
        <dbReference type="PIRSR" id="PIRSR633865-1"/>
    </source>
</evidence>
<feature type="compositionally biased region" description="Polar residues" evidence="20">
    <location>
        <begin position="285"/>
        <end position="308"/>
    </location>
</feature>
<comment type="function">
    <text evidence="14">Acts as a chain editing deubiquitinating enzyme that binds and cleaves 'Lys-48'-linked polyubiquitin chains, with a preference for chains containing four or more ubiquitin molecules thereby modulating protein degradation by the ubiquitin-proteasome pathway. Probably by regulating the IGF-1-insulin-like pathway, regulates lifespan. Regulates germline DNA double-strand-break repair and apoptosis in response to DNA damage by recruiting E4 ubiquitin-protein ligase ufd-2 to DNA repair foci. Interacts with key regulators of transcription and represses transcription. Acts as a histone-binding protein that regulates transcription.</text>
</comment>
<dbReference type="Gene3D" id="1.10.287.10">
    <property type="entry name" value="S15/NS1, RNA-binding"/>
    <property type="match status" value="1"/>
</dbReference>
<evidence type="ECO:0000256" key="19">
    <source>
        <dbReference type="PROSITE-ProRule" id="PRU00331"/>
    </source>
</evidence>
<reference evidence="22" key="1">
    <citation type="submission" date="2021-10" db="EMBL/GenBank/DDBJ databases">
        <title>Tropical sea cucumber genome reveals ecological adaptation and Cuvierian tubules defense mechanism.</title>
        <authorList>
            <person name="Chen T."/>
        </authorList>
    </citation>
    <scope>NUCLEOTIDE SEQUENCE</scope>
    <source>
        <strain evidence="22">Nanhai2018</strain>
        <tissue evidence="22">Muscle</tissue>
    </source>
</reference>
<organism evidence="22 23">
    <name type="scientific">Holothuria leucospilota</name>
    <name type="common">Black long sea cucumber</name>
    <name type="synonym">Mertensiothuria leucospilota</name>
    <dbReference type="NCBI Taxonomy" id="206669"/>
    <lineage>
        <taxon>Eukaryota</taxon>
        <taxon>Metazoa</taxon>
        <taxon>Echinodermata</taxon>
        <taxon>Eleutherozoa</taxon>
        <taxon>Echinozoa</taxon>
        <taxon>Holothuroidea</taxon>
        <taxon>Aspidochirotacea</taxon>
        <taxon>Aspidochirotida</taxon>
        <taxon>Holothuriidae</taxon>
        <taxon>Holothuria</taxon>
    </lineage>
</organism>
<feature type="region of interest" description="Disordered" evidence="20">
    <location>
        <begin position="189"/>
        <end position="233"/>
    </location>
</feature>
<keyword evidence="10" id="KW-0788">Thiol protease</keyword>
<dbReference type="FunFam" id="1.10.287.10:FF:000018">
    <property type="entry name" value="Ataxin-3 homolog"/>
    <property type="match status" value="1"/>
</dbReference>
<dbReference type="PANTHER" id="PTHR14159">
    <property type="entry name" value="ATAXIN-3-RELATED"/>
    <property type="match status" value="1"/>
</dbReference>
<keyword evidence="12" id="KW-0804">Transcription</keyword>
<feature type="region of interest" description="Disordered" evidence="20">
    <location>
        <begin position="249"/>
        <end position="314"/>
    </location>
</feature>
<feature type="active site" evidence="19">
    <location>
        <position position="14"/>
    </location>
</feature>
<dbReference type="AlphaFoldDB" id="A0A9Q1CH94"/>
<dbReference type="GO" id="GO:0004843">
    <property type="term" value="F:cysteine-type deubiquitinase activity"/>
    <property type="evidence" value="ECO:0007669"/>
    <property type="project" value="UniProtKB-EC"/>
</dbReference>
<evidence type="ECO:0000256" key="12">
    <source>
        <dbReference type="ARBA" id="ARBA00023163"/>
    </source>
</evidence>
<keyword evidence="5" id="KW-0963">Cytoplasm</keyword>
<feature type="active site" evidence="19">
    <location>
        <position position="119"/>
    </location>
</feature>
<sequence length="340" mass="38123">MDLIYHEKQEASLCAQHCLNALLQGPYFSAVDLAVIAQQLDEYERETMAEGDLDSPEYLSFLQQPSGNMDDSGFFSVQVISKALRVWGLDLIPFSNSTVATARQHPEEEASFICNFKEHWLTIRKIGAQWFNLNSLLEGPELLSETYLGMYLTQLQGEGYSIFVIRGSLPACGAEEVLKYHPAVQSRRPRLLSDVREQSNQGTSSGGQFSQEDLQKALDQSRQMELSSAREDEDVQEAIRLSIQIAESAKSQTSLSGGHQVREESQINQEELRKKRQAFFDRQSEPSTDVQQNSENLSNIPQESSVNQEHLLDTGPSVEDIDATEDAMLAEAIKLSMQQP</sequence>
<keyword evidence="8" id="KW-0833">Ubl conjugation pathway</keyword>
<comment type="subunit">
    <text evidence="15">Forms a complex composed of deubiquitinating enzyme atx-3, adapter ubxn-5 and cdc-48.1. Forms a complex composed of deubiquitinating enzyme atx-3, E4 ubiquitin-protein ligase ufd-2 and cdc-48.1. Interacts (via RRDR motif) with cdc-48.1 (via N-terminus) and cdc-48.2 (via N-terminus); the interaction with cdc-48.1 is not required for atx-3 enzymatic activity. Interacts (via C-terminus) with ubxn-5. May interact with ned-8.</text>
</comment>
<evidence type="ECO:0000256" key="1">
    <source>
        <dbReference type="ARBA" id="ARBA00000707"/>
    </source>
</evidence>
<dbReference type="Gene3D" id="3.90.70.40">
    <property type="match status" value="1"/>
</dbReference>
<keyword evidence="6" id="KW-0645">Protease</keyword>
<dbReference type="GO" id="GO:0016579">
    <property type="term" value="P:protein deubiquitination"/>
    <property type="evidence" value="ECO:0007669"/>
    <property type="project" value="InterPro"/>
</dbReference>
<dbReference type="InterPro" id="IPR033865">
    <property type="entry name" value="Ataxin-3"/>
</dbReference>
<evidence type="ECO:0000256" key="20">
    <source>
        <dbReference type="SAM" id="MobiDB-lite"/>
    </source>
</evidence>
<dbReference type="InterPro" id="IPR003903">
    <property type="entry name" value="UIM_dom"/>
</dbReference>
<dbReference type="FunFam" id="3.90.70.40:FF:000005">
    <property type="entry name" value="Ataxin 3"/>
    <property type="match status" value="1"/>
</dbReference>
<comment type="caution">
    <text evidence="22">The sequence shown here is derived from an EMBL/GenBank/DDBJ whole genome shotgun (WGS) entry which is preliminary data.</text>
</comment>
<evidence type="ECO:0000313" key="22">
    <source>
        <dbReference type="EMBL" id="KAJ8045302.1"/>
    </source>
</evidence>
<feature type="domain" description="Josephin" evidence="21">
    <location>
        <begin position="1"/>
        <end position="180"/>
    </location>
</feature>
<keyword evidence="11" id="KW-0805">Transcription regulation</keyword>
<gene>
    <name evidence="22" type="ORF">HOLleu_08285</name>
</gene>
<feature type="active site" description="Proton acceptor" evidence="18">
    <location>
        <position position="119"/>
    </location>
</feature>
<dbReference type="PANTHER" id="PTHR14159:SF0">
    <property type="entry name" value="ATAXIN-3-RELATED"/>
    <property type="match status" value="1"/>
</dbReference>
<dbReference type="Pfam" id="PF02099">
    <property type="entry name" value="Josephin"/>
    <property type="match status" value="1"/>
</dbReference>
<dbReference type="GO" id="GO:0005634">
    <property type="term" value="C:nucleus"/>
    <property type="evidence" value="ECO:0007669"/>
    <property type="project" value="UniProtKB-SubCell"/>
</dbReference>
<accession>A0A9Q1CH94</accession>
<comment type="subcellular location">
    <subcellularLocation>
        <location evidence="3">Cytoplasm</location>
    </subcellularLocation>
    <subcellularLocation>
        <location evidence="2">Nucleus</location>
    </subcellularLocation>
</comment>